<organism evidence="1 2">
    <name type="scientific">Loigolactobacillus backii</name>
    <dbReference type="NCBI Taxonomy" id="375175"/>
    <lineage>
        <taxon>Bacteria</taxon>
        <taxon>Bacillati</taxon>
        <taxon>Bacillota</taxon>
        <taxon>Bacilli</taxon>
        <taxon>Lactobacillales</taxon>
        <taxon>Lactobacillaceae</taxon>
        <taxon>Loigolactobacillus</taxon>
    </lineage>
</organism>
<name>A0A192H4I8_9LACO</name>
<dbReference type="RefSeq" id="WP_068224816.1">
    <property type="nucleotide sequence ID" value="NZ_CP014623.1"/>
</dbReference>
<dbReference type="EMBL" id="CP014873">
    <property type="protein sequence ID" value="ANK63127.1"/>
    <property type="molecule type" value="Genomic_DNA"/>
</dbReference>
<dbReference type="STRING" id="375175.AYR53_10350"/>
<reference evidence="1 2" key="1">
    <citation type="submission" date="2016-03" db="EMBL/GenBank/DDBJ databases">
        <title>Pediococcus and Lactobacillus from brewery environment - whole genome sequencing and assembly.</title>
        <authorList>
            <person name="Behr J."/>
            <person name="Geissler A.J."/>
            <person name="Vogel R.F."/>
        </authorList>
    </citation>
    <scope>NUCLEOTIDE SEQUENCE [LARGE SCALE GENOMIC DNA]</scope>
    <source>
        <strain evidence="1 2">TMW 1.1989</strain>
    </source>
</reference>
<gene>
    <name evidence="1" type="ORF">AYR53_10350</name>
</gene>
<dbReference type="GeneID" id="42982658"/>
<dbReference type="Gene3D" id="3.30.1820.10">
    <property type="entry name" value="Lp2179-like"/>
    <property type="match status" value="1"/>
</dbReference>
<keyword evidence="2" id="KW-1185">Reference proteome</keyword>
<dbReference type="Pfam" id="PF08866">
    <property type="entry name" value="DUF1831"/>
    <property type="match status" value="1"/>
</dbReference>
<dbReference type="AlphaFoldDB" id="A0A192H4I8"/>
<dbReference type="KEGG" id="lbt:AYR52_05325"/>
<accession>A0A192H4I8</accession>
<dbReference type="Proteomes" id="UP000078582">
    <property type="component" value="Chromosome"/>
</dbReference>
<dbReference type="InterPro" id="IPR014965">
    <property type="entry name" value="Amino_acid_metab_prot_put"/>
</dbReference>
<dbReference type="SUPFAM" id="SSF160800">
    <property type="entry name" value="Lp2179-like"/>
    <property type="match status" value="1"/>
</dbReference>
<protein>
    <submittedName>
        <fullName evidence="1">Cysteine desulfurase</fullName>
    </submittedName>
</protein>
<dbReference type="OrthoDB" id="2166222at2"/>
<evidence type="ECO:0000313" key="2">
    <source>
        <dbReference type="Proteomes" id="UP000078582"/>
    </source>
</evidence>
<proteinExistence type="predicted"/>
<evidence type="ECO:0000313" key="1">
    <source>
        <dbReference type="EMBL" id="ANK63127.1"/>
    </source>
</evidence>
<sequence>MAFMKTDSVKGDSTVYELSSEVKRYTLRDVGFMEKKNGSFTFARPLDPTAPVKQAIKLKITVAKDLSGFTMSVTTANGLQPVDIFKRQDSAEKVEQFNFIVADLIERKVIQKKV</sequence>
<dbReference type="InterPro" id="IPR035942">
    <property type="entry name" value="Lp2179-like_sf"/>
</dbReference>